<dbReference type="InParanoid" id="A0A674PQ60"/>
<evidence type="ECO:0000256" key="12">
    <source>
        <dbReference type="ARBA" id="ARBA00049091"/>
    </source>
</evidence>
<dbReference type="PROSITE" id="PS51352">
    <property type="entry name" value="THIOREDOXIN_2"/>
    <property type="match status" value="1"/>
</dbReference>
<dbReference type="Pfam" id="PF10417">
    <property type="entry name" value="1-cysPrx_C"/>
    <property type="match status" value="1"/>
</dbReference>
<dbReference type="Pfam" id="PF08616">
    <property type="entry name" value="SPA"/>
    <property type="match status" value="1"/>
</dbReference>
<dbReference type="SUPFAM" id="SSF52833">
    <property type="entry name" value="Thioredoxin-like"/>
    <property type="match status" value="1"/>
</dbReference>
<dbReference type="GO" id="GO:0005085">
    <property type="term" value="F:guanyl-nucleotide exchange factor activity"/>
    <property type="evidence" value="ECO:0007669"/>
    <property type="project" value="UniProtKB-KW"/>
</dbReference>
<dbReference type="InterPro" id="IPR000866">
    <property type="entry name" value="AhpC/TSA"/>
</dbReference>
<dbReference type="Pfam" id="PF00578">
    <property type="entry name" value="AhpC-TSA"/>
    <property type="match status" value="1"/>
</dbReference>
<gene>
    <name evidence="16" type="primary">dennd10</name>
</gene>
<sequence>MAATETQLMSSVALIEKDMNGDTLWVWCYPSVGSDFRQVLLSKCCLTQDSRDFHTFVFGQYCRTWFYITTVEVQEPTALSKVTHFSVVITAKDFNPEKYAALNRVLGRMYIKHGSPVKMMEAYVSVLTKGLCQSDENGSFLIKDYDIRKAYLAGSIKDVVSQFGMETIILYTALMLKKRIVVHHPRVEALLEFTRVLPTLTWHRKDWSIVHPYVHLTDTEIEVLKKCPGYVAGFVDPEVSNRPDLFDVYVNLPERVIQVTQNAKEAMAMGKLHKDIGHLIMQSAEDPERSESQVIMDISVKTKEILTNLVGLADECEDSKITLEGLKRHHFPPALVAAGGLKVTPACQRVASATARALTGPALQRACFSTNTSRWAPAVTQPAPAFKGTAVHNGEFKEMSLADFKGKYLVLFFYPLDFTFVCPTEIIAFSDKANEFHDVNCEVVGVSVDSHFTHLAWINTPRKTGGLGHIHIPLLSDLTKQISRDYGVLLEGPGIALRGLFVIDPSGVVKHMSINDLPVGRSVEETLRLVKAFQFVETHGEVCPASWTPESPTIKPTPEGSKEYFGKVN</sequence>
<dbReference type="GO" id="GO:0005770">
    <property type="term" value="C:late endosome"/>
    <property type="evidence" value="ECO:0007669"/>
    <property type="project" value="UniProtKB-SubCell"/>
</dbReference>
<evidence type="ECO:0000256" key="2">
    <source>
        <dbReference type="ARBA" id="ARBA00008641"/>
    </source>
</evidence>
<evidence type="ECO:0000259" key="15">
    <source>
        <dbReference type="PROSITE" id="PS51352"/>
    </source>
</evidence>
<comment type="similarity">
    <text evidence="3">Belongs to the peroxiredoxin family. AhpC/Prx1 subfamily.</text>
</comment>
<comment type="catalytic activity">
    <reaction evidence="12">
        <text>a hydroperoxide + [thioredoxin]-dithiol = an alcohol + [thioredoxin]-disulfide + H2O</text>
        <dbReference type="Rhea" id="RHEA:62620"/>
        <dbReference type="Rhea" id="RHEA-COMP:10698"/>
        <dbReference type="Rhea" id="RHEA-COMP:10700"/>
        <dbReference type="ChEBI" id="CHEBI:15377"/>
        <dbReference type="ChEBI" id="CHEBI:29950"/>
        <dbReference type="ChEBI" id="CHEBI:30879"/>
        <dbReference type="ChEBI" id="CHEBI:35924"/>
        <dbReference type="ChEBI" id="CHEBI:50058"/>
        <dbReference type="EC" id="1.11.1.24"/>
    </reaction>
</comment>
<evidence type="ECO:0000256" key="10">
    <source>
        <dbReference type="ARBA" id="ARBA00023157"/>
    </source>
</evidence>
<comment type="subcellular location">
    <subcellularLocation>
        <location evidence="1">Late endosome</location>
    </subcellularLocation>
</comment>
<dbReference type="GeneTree" id="ENSGT00940000164222"/>
<evidence type="ECO:0000256" key="1">
    <source>
        <dbReference type="ARBA" id="ARBA00004603"/>
    </source>
</evidence>
<dbReference type="InterPro" id="IPR037516">
    <property type="entry name" value="Tripartite_DENN"/>
</dbReference>
<dbReference type="InterPro" id="IPR019479">
    <property type="entry name" value="Peroxiredoxin_C"/>
</dbReference>
<keyword evidence="5" id="KW-0575">Peroxidase</keyword>
<evidence type="ECO:0000313" key="17">
    <source>
        <dbReference type="Proteomes" id="UP000005226"/>
    </source>
</evidence>
<evidence type="ECO:0000256" key="13">
    <source>
        <dbReference type="SAM" id="MobiDB-lite"/>
    </source>
</evidence>
<dbReference type="GO" id="GO:0031267">
    <property type="term" value="F:small GTPase binding"/>
    <property type="evidence" value="ECO:0007669"/>
    <property type="project" value="TreeGrafter"/>
</dbReference>
<feature type="domain" description="Thioredoxin" evidence="15">
    <location>
        <begin position="377"/>
        <end position="535"/>
    </location>
</feature>
<keyword evidence="17" id="KW-1185">Reference proteome</keyword>
<proteinExistence type="inferred from homology"/>
<dbReference type="PROSITE" id="PS50211">
    <property type="entry name" value="DENN"/>
    <property type="match status" value="1"/>
</dbReference>
<dbReference type="PANTHER" id="PTHR28544">
    <property type="entry name" value="PROTEIN FAM45A-RELATED"/>
    <property type="match status" value="1"/>
</dbReference>
<reference evidence="16" key="3">
    <citation type="submission" date="2025-09" db="UniProtKB">
        <authorList>
            <consortium name="Ensembl"/>
        </authorList>
    </citation>
    <scope>IDENTIFICATION</scope>
</reference>
<dbReference type="AlphaFoldDB" id="A0A674PQ60"/>
<feature type="domain" description="UDENN" evidence="14">
    <location>
        <begin position="1"/>
        <end position="410"/>
    </location>
</feature>
<evidence type="ECO:0000256" key="11">
    <source>
        <dbReference type="ARBA" id="ARBA00023284"/>
    </source>
</evidence>
<keyword evidence="9" id="KW-0560">Oxidoreductase</keyword>
<reference evidence="16" key="2">
    <citation type="submission" date="2025-08" db="UniProtKB">
        <authorList>
            <consortium name="Ensembl"/>
        </authorList>
    </citation>
    <scope>IDENTIFICATION</scope>
</reference>
<protein>
    <recommendedName>
        <fullName evidence="4">thioredoxin-dependent peroxiredoxin</fullName>
        <ecNumber evidence="4">1.11.1.24</ecNumber>
    </recommendedName>
</protein>
<reference evidence="16 17" key="1">
    <citation type="journal article" date="2011" name="Genome Biol. Evol.">
        <title>Integration of the genetic map and genome assembly of fugu facilitates insights into distinct features of genome evolution in teleosts and mammals.</title>
        <authorList>
            <person name="Kai W."/>
            <person name="Kikuchi K."/>
            <person name="Tohari S."/>
            <person name="Chew A.K."/>
            <person name="Tay A."/>
            <person name="Fujiwara A."/>
            <person name="Hosoya S."/>
            <person name="Suetake H."/>
            <person name="Naruse K."/>
            <person name="Brenner S."/>
            <person name="Suzuki Y."/>
            <person name="Venkatesh B."/>
        </authorList>
    </citation>
    <scope>NUCLEOTIDE SEQUENCE [LARGE SCALE GENOMIC DNA]</scope>
</reference>
<evidence type="ECO:0000256" key="6">
    <source>
        <dbReference type="ARBA" id="ARBA00022658"/>
    </source>
</evidence>
<evidence type="ECO:0000256" key="8">
    <source>
        <dbReference type="ARBA" id="ARBA00022862"/>
    </source>
</evidence>
<name>A0A674PQ60_TAKRU</name>
<keyword evidence="6" id="KW-0344">Guanine-nucleotide releasing factor</keyword>
<dbReference type="EC" id="1.11.1.24" evidence="4"/>
<evidence type="ECO:0000259" key="14">
    <source>
        <dbReference type="PROSITE" id="PS50211"/>
    </source>
</evidence>
<evidence type="ECO:0000256" key="4">
    <source>
        <dbReference type="ARBA" id="ARBA00013017"/>
    </source>
</evidence>
<evidence type="ECO:0000256" key="5">
    <source>
        <dbReference type="ARBA" id="ARBA00022559"/>
    </source>
</evidence>
<dbReference type="GO" id="GO:0015031">
    <property type="term" value="P:protein transport"/>
    <property type="evidence" value="ECO:0007669"/>
    <property type="project" value="TreeGrafter"/>
</dbReference>
<comment type="similarity">
    <text evidence="2">Belongs to the DENND10 family.</text>
</comment>
<dbReference type="CDD" id="cd03015">
    <property type="entry name" value="PRX_Typ2cys"/>
    <property type="match status" value="1"/>
</dbReference>
<keyword evidence="8" id="KW-0049">Antioxidant</keyword>
<feature type="compositionally biased region" description="Basic and acidic residues" evidence="13">
    <location>
        <begin position="560"/>
        <end position="569"/>
    </location>
</feature>
<accession>A0A674PQ60</accession>
<dbReference type="Gene3D" id="3.40.30.10">
    <property type="entry name" value="Glutaredoxin"/>
    <property type="match status" value="1"/>
</dbReference>
<dbReference type="InterPro" id="IPR036249">
    <property type="entry name" value="Thioredoxin-like_sf"/>
</dbReference>
<dbReference type="InterPro" id="IPR042431">
    <property type="entry name" value="FAM45"/>
</dbReference>
<evidence type="ECO:0000256" key="9">
    <source>
        <dbReference type="ARBA" id="ARBA00023002"/>
    </source>
</evidence>
<keyword evidence="7" id="KW-0967">Endosome</keyword>
<dbReference type="GO" id="GO:0140824">
    <property type="term" value="F:thioredoxin-dependent peroxiredoxin activity"/>
    <property type="evidence" value="ECO:0007669"/>
    <property type="project" value="UniProtKB-EC"/>
</dbReference>
<organism evidence="16 17">
    <name type="scientific">Takifugu rubripes</name>
    <name type="common">Japanese pufferfish</name>
    <name type="synonym">Fugu rubripes</name>
    <dbReference type="NCBI Taxonomy" id="31033"/>
    <lineage>
        <taxon>Eukaryota</taxon>
        <taxon>Metazoa</taxon>
        <taxon>Chordata</taxon>
        <taxon>Craniata</taxon>
        <taxon>Vertebrata</taxon>
        <taxon>Euteleostomi</taxon>
        <taxon>Actinopterygii</taxon>
        <taxon>Neopterygii</taxon>
        <taxon>Teleostei</taxon>
        <taxon>Neoteleostei</taxon>
        <taxon>Acanthomorphata</taxon>
        <taxon>Eupercaria</taxon>
        <taxon>Tetraodontiformes</taxon>
        <taxon>Tetradontoidea</taxon>
        <taxon>Tetraodontidae</taxon>
        <taxon>Takifugu</taxon>
    </lineage>
</organism>
<evidence type="ECO:0000313" key="16">
    <source>
        <dbReference type="Ensembl" id="ENSTRUP00000087818.1"/>
    </source>
</evidence>
<dbReference type="GO" id="GO:2000641">
    <property type="term" value="P:regulation of early endosome to late endosome transport"/>
    <property type="evidence" value="ECO:0007669"/>
    <property type="project" value="TreeGrafter"/>
</dbReference>
<dbReference type="Proteomes" id="UP000005226">
    <property type="component" value="Chromosome 4"/>
</dbReference>
<dbReference type="FunFam" id="3.40.30.10:FF:000003">
    <property type="entry name" value="Peroxiredoxin 1"/>
    <property type="match status" value="1"/>
</dbReference>
<dbReference type="Ensembl" id="ENSTRUT00000073763.1">
    <property type="protein sequence ID" value="ENSTRUP00000087818.1"/>
    <property type="gene ID" value="ENSTRUG00000017814.3"/>
</dbReference>
<feature type="region of interest" description="Disordered" evidence="13">
    <location>
        <begin position="546"/>
        <end position="569"/>
    </location>
</feature>
<evidence type="ECO:0000256" key="3">
    <source>
        <dbReference type="ARBA" id="ARBA00009796"/>
    </source>
</evidence>
<evidence type="ECO:0000256" key="7">
    <source>
        <dbReference type="ARBA" id="ARBA00022753"/>
    </source>
</evidence>
<dbReference type="FunCoup" id="A0A674PQ60">
    <property type="interactions" value="306"/>
</dbReference>
<dbReference type="PANTHER" id="PTHR28544:SF1">
    <property type="entry name" value="DENN DOMAIN-CONTAINING PROTEIN 10-RELATED"/>
    <property type="match status" value="1"/>
</dbReference>
<keyword evidence="10" id="KW-1015">Disulfide bond</keyword>
<dbReference type="InterPro" id="IPR013766">
    <property type="entry name" value="Thioredoxin_domain"/>
</dbReference>
<keyword evidence="11" id="KW-0676">Redox-active center</keyword>